<name>A0A858PY04_9RICK</name>
<reference evidence="2 3" key="1">
    <citation type="journal article" date="2020" name="Pathogens">
        <title>First Whole Genome Sequence of Anaplasma platys, an Obligate Intracellular Rickettsial Pathogen of Dogs.</title>
        <authorList>
            <person name="Llanes A."/>
            <person name="Rajeev S."/>
        </authorList>
    </citation>
    <scope>NUCLEOTIDE SEQUENCE [LARGE SCALE GENOMIC DNA]</scope>
    <source>
        <strain evidence="2 3">S3</strain>
    </source>
</reference>
<evidence type="ECO:0000313" key="2">
    <source>
        <dbReference type="EMBL" id="QJC27447.1"/>
    </source>
</evidence>
<dbReference type="AlphaFoldDB" id="A0A858PY04"/>
<sequence>MWVRFAFAVSCSMLLFSENSRSAGASVPRGDGERVQRVSEERGHAGVSGRDGAFSFHGRMLFYNSGLKGAVPTFKKRSDVDIASSLREVMRATGKEERSFGWRGGFDFSGEMSLEYSGNDGRVYGAGFMVLAPEVSGAVERGHPVVNKGSRVYVQSSYGQLSMGFQEGVESSMTSRGGFNDFIRGRDPSFIKYRLPLLKGSYFDSGASHWWLSNAALLYPGLYSESIFRANNYLDYYGIESESRYYTKYFVNNLPFRISYQSPRLAGLQFGVSYSPTGYADDLFRGWVDAGTAGPVHRYLAVRPSERLGKRDFRRAYGIGDSADGTRVSARVAGSQIVYAPVYRNVLSAVLALRRIYGGVPAKGLQVDLVLSGECAKAVTVHEGRMPRGGFHDLGSFEVSALVQGRGLSLAASYGYLGTSGYAKGPWKDTELSWDRVESSRVLKPASYVVLGAGYSLGALRVDGSYFRSRKGGYLTMARLSDLGVRVSYELYRGEDMRCELFAQVNRVSARYDFADGFVRRRLGGARANDAVVPLEYDFDSLAVGAKLLF</sequence>
<gene>
    <name evidence="2" type="ORF">ANPL_01715</name>
</gene>
<dbReference type="Gene3D" id="2.40.160.10">
    <property type="entry name" value="Porin"/>
    <property type="match status" value="1"/>
</dbReference>
<evidence type="ECO:0000313" key="3">
    <source>
        <dbReference type="Proteomes" id="UP000500930"/>
    </source>
</evidence>
<dbReference type="EMBL" id="CP046391">
    <property type="protein sequence ID" value="QJC27447.1"/>
    <property type="molecule type" value="Genomic_DNA"/>
</dbReference>
<dbReference type="SUPFAM" id="SSF56935">
    <property type="entry name" value="Porins"/>
    <property type="match status" value="1"/>
</dbReference>
<accession>A0A858PY04</accession>
<proteinExistence type="predicted"/>
<dbReference type="Proteomes" id="UP000500930">
    <property type="component" value="Chromosome"/>
</dbReference>
<feature type="compositionally biased region" description="Basic and acidic residues" evidence="1">
    <location>
        <begin position="30"/>
        <end position="44"/>
    </location>
</feature>
<keyword evidence="3" id="KW-1185">Reference proteome</keyword>
<dbReference type="InterPro" id="IPR023614">
    <property type="entry name" value="Porin_dom_sf"/>
</dbReference>
<feature type="region of interest" description="Disordered" evidence="1">
    <location>
        <begin position="22"/>
        <end position="46"/>
    </location>
</feature>
<dbReference type="KEGG" id="aplt:ANPL_01715"/>
<protein>
    <submittedName>
        <fullName evidence="2">Uncharacterized protein</fullName>
    </submittedName>
</protein>
<evidence type="ECO:0000256" key="1">
    <source>
        <dbReference type="SAM" id="MobiDB-lite"/>
    </source>
</evidence>
<dbReference type="RefSeq" id="WP_236822874.1">
    <property type="nucleotide sequence ID" value="NZ_CP046391.1"/>
</dbReference>
<organism evidence="2 3">
    <name type="scientific">Anaplasma platys</name>
    <dbReference type="NCBI Taxonomy" id="949"/>
    <lineage>
        <taxon>Bacteria</taxon>
        <taxon>Pseudomonadati</taxon>
        <taxon>Pseudomonadota</taxon>
        <taxon>Alphaproteobacteria</taxon>
        <taxon>Rickettsiales</taxon>
        <taxon>Anaplasmataceae</taxon>
        <taxon>Anaplasma</taxon>
    </lineage>
</organism>